<dbReference type="EMBL" id="PFTV01000140">
    <property type="protein sequence ID" value="PJB56233.1"/>
    <property type="molecule type" value="Genomic_DNA"/>
</dbReference>
<dbReference type="FunFam" id="3.40.1780.10:FF:000001">
    <property type="entry name" value="S-adenosylmethionine:tRNA ribosyltransferase-isomerase"/>
    <property type="match status" value="1"/>
</dbReference>
<evidence type="ECO:0000256" key="7">
    <source>
        <dbReference type="ARBA" id="ARBA00022785"/>
    </source>
</evidence>
<reference evidence="18 19" key="2">
    <citation type="submission" date="2017-09" db="EMBL/GenBank/DDBJ databases">
        <title>Depth-based differentiation of microbial function through sediment-hosted aquifers and enrichment of novel symbionts in the deep terrestrial subsurface.</title>
        <authorList>
            <person name="Probst A.J."/>
            <person name="Ladd B."/>
            <person name="Jarett J.K."/>
            <person name="Geller-Mcgrath D.E."/>
            <person name="Sieber C.M."/>
            <person name="Emerson J.B."/>
            <person name="Anantharaman K."/>
            <person name="Thomas B.C."/>
            <person name="Malmstrom R."/>
            <person name="Stieglmeier M."/>
            <person name="Klingl A."/>
            <person name="Woyke T."/>
            <person name="Ryan C.M."/>
            <person name="Banfield J.F."/>
        </authorList>
    </citation>
    <scope>NUCLEOTIDE SEQUENCE [LARGE SCALE GENOMIC DNA]</scope>
    <source>
        <strain evidence="16">CG_4_9_14_3_um_filter_33_16</strain>
    </source>
</reference>
<reference evidence="15" key="3">
    <citation type="submission" date="2017-09" db="EMBL/GenBank/DDBJ databases">
        <title>Depth-based differentiation of microbial function through sediment-hosted aquifers and enrichment of novel symbionts in the deep terrestrial subsurface.</title>
        <authorList>
            <person name="Probst A.J."/>
            <person name="Ladd B."/>
            <person name="Jarett J.K."/>
            <person name="Geller-Mcgrath D.E."/>
            <person name="Sieber C.M.K."/>
            <person name="Emerson J.B."/>
            <person name="Anantharaman K."/>
            <person name="Thomas B.C."/>
            <person name="Malmstrom R."/>
            <person name="Stieglmeier M."/>
            <person name="Klingl A."/>
            <person name="Woyke T."/>
            <person name="Ryan C.M."/>
            <person name="Banfield J.F."/>
        </authorList>
    </citation>
    <scope>NUCLEOTIDE SEQUENCE</scope>
    <source>
        <strain evidence="15">CG_4_8_14_3_um_filter_34_18</strain>
    </source>
</reference>
<keyword evidence="14" id="KW-0413">Isomerase</keyword>
<dbReference type="Proteomes" id="UP000182763">
    <property type="component" value="Unassembled WGS sequence"/>
</dbReference>
<accession>A0A2M8CAZ0</accession>
<keyword evidence="4 13" id="KW-0963">Cytoplasm</keyword>
<dbReference type="FunFam" id="2.40.10.240:FF:000002">
    <property type="entry name" value="S-adenosylmethionine:tRNA ribosyltransferase-isomerase"/>
    <property type="match status" value="1"/>
</dbReference>
<dbReference type="Proteomes" id="UP000231493">
    <property type="component" value="Unassembled WGS sequence"/>
</dbReference>
<protein>
    <recommendedName>
        <fullName evidence="11 13">S-adenosylmethionine:tRNA ribosyltransferase-isomerase</fullName>
        <ecNumber evidence="10 13">2.4.99.17</ecNumber>
    </recommendedName>
    <alternativeName>
        <fullName evidence="12 13">Queuosine biosynthesis protein QueA</fullName>
    </alternativeName>
</protein>
<dbReference type="GO" id="GO:0008616">
    <property type="term" value="P:tRNA queuosine(34) biosynthetic process"/>
    <property type="evidence" value="ECO:0007669"/>
    <property type="project" value="UniProtKB-UniRule"/>
</dbReference>
<evidence type="ECO:0000256" key="11">
    <source>
        <dbReference type="ARBA" id="ARBA00069325"/>
    </source>
</evidence>
<dbReference type="GO" id="GO:0051075">
    <property type="term" value="F:S-adenosylmethionine:tRNA ribosyltransferase-isomerase activity"/>
    <property type="evidence" value="ECO:0007669"/>
    <property type="project" value="UniProtKB-EC"/>
</dbReference>
<dbReference type="InterPro" id="IPR042119">
    <property type="entry name" value="QueA_dom2"/>
</dbReference>
<accession>A0A1J5GMC1</accession>
<dbReference type="HAMAP" id="MF_00113">
    <property type="entry name" value="QueA"/>
    <property type="match status" value="1"/>
</dbReference>
<dbReference type="GO" id="GO:0005737">
    <property type="term" value="C:cytoplasm"/>
    <property type="evidence" value="ECO:0007669"/>
    <property type="project" value="UniProtKB-SubCell"/>
</dbReference>
<dbReference type="AlphaFoldDB" id="A0A1J5GMC1"/>
<evidence type="ECO:0000313" key="17">
    <source>
        <dbReference type="Proteomes" id="UP000182763"/>
    </source>
</evidence>
<keyword evidence="6 13" id="KW-0949">S-adenosyl-L-methionine</keyword>
<dbReference type="Proteomes" id="UP000228560">
    <property type="component" value="Unassembled WGS sequence"/>
</dbReference>
<accession>A0A2M7K9P3</accession>
<gene>
    <name evidence="13" type="primary">queA</name>
    <name evidence="14" type="ORF">AUK42_01190</name>
    <name evidence="16" type="ORF">CO097_05830</name>
    <name evidence="15" type="ORF">COZ58_02365</name>
</gene>
<proteinExistence type="inferred from homology"/>
<comment type="catalytic activity">
    <reaction evidence="8 13">
        <text>7-aminomethyl-7-carbaguanosine(34) in tRNA + S-adenosyl-L-methionine = epoxyqueuosine(34) in tRNA + adenine + L-methionine + 2 H(+)</text>
        <dbReference type="Rhea" id="RHEA:32155"/>
        <dbReference type="Rhea" id="RHEA-COMP:10342"/>
        <dbReference type="Rhea" id="RHEA-COMP:18582"/>
        <dbReference type="ChEBI" id="CHEBI:15378"/>
        <dbReference type="ChEBI" id="CHEBI:16708"/>
        <dbReference type="ChEBI" id="CHEBI:57844"/>
        <dbReference type="ChEBI" id="CHEBI:59789"/>
        <dbReference type="ChEBI" id="CHEBI:82833"/>
        <dbReference type="ChEBI" id="CHEBI:194443"/>
        <dbReference type="EC" id="2.4.99.17"/>
    </reaction>
</comment>
<comment type="function">
    <text evidence="13">Transfers and isomerizes the ribose moiety from AdoMet to the 7-aminomethyl group of 7-deazaguanine (preQ1-tRNA) to give epoxyqueuosine (oQ-tRNA).</text>
</comment>
<dbReference type="SUPFAM" id="SSF111337">
    <property type="entry name" value="QueA-like"/>
    <property type="match status" value="1"/>
</dbReference>
<comment type="subunit">
    <text evidence="3 13">Monomer.</text>
</comment>
<dbReference type="EMBL" id="MNYY01000028">
    <property type="protein sequence ID" value="OIP73420.1"/>
    <property type="molecule type" value="Genomic_DNA"/>
</dbReference>
<dbReference type="Gene3D" id="2.40.10.240">
    <property type="entry name" value="QueA-like"/>
    <property type="match status" value="1"/>
</dbReference>
<evidence type="ECO:0000313" key="18">
    <source>
        <dbReference type="Proteomes" id="UP000228560"/>
    </source>
</evidence>
<keyword evidence="5 13" id="KW-0808">Transferase</keyword>
<evidence type="ECO:0000256" key="10">
    <source>
        <dbReference type="ARBA" id="ARBA00066503"/>
    </source>
</evidence>
<dbReference type="PANTHER" id="PTHR30307:SF0">
    <property type="entry name" value="S-ADENOSYLMETHIONINE:TRNA RIBOSYLTRANSFERASE-ISOMERASE"/>
    <property type="match status" value="1"/>
</dbReference>
<evidence type="ECO:0000256" key="3">
    <source>
        <dbReference type="ARBA" id="ARBA00011245"/>
    </source>
</evidence>
<evidence type="ECO:0000256" key="9">
    <source>
        <dbReference type="ARBA" id="ARBA00061210"/>
    </source>
</evidence>
<evidence type="ECO:0000313" key="16">
    <source>
        <dbReference type="EMBL" id="PJB56233.1"/>
    </source>
</evidence>
<dbReference type="Gene3D" id="3.40.1780.10">
    <property type="entry name" value="QueA-like"/>
    <property type="match status" value="1"/>
</dbReference>
<reference evidence="14 17" key="1">
    <citation type="journal article" date="2016" name="Environ. Microbiol.">
        <title>Genomic resolution of a cold subsurface aquifer community provides metabolic insights for novel microbes adapted to high CO concentrations.</title>
        <authorList>
            <person name="Probst A.J."/>
            <person name="Castelle C.J."/>
            <person name="Singh A."/>
            <person name="Brown C.T."/>
            <person name="Anantharaman K."/>
            <person name="Sharon I."/>
            <person name="Hug L.A."/>
            <person name="Burstein D."/>
            <person name="Emerson J.B."/>
            <person name="Thomas B.C."/>
            <person name="Banfield J.F."/>
        </authorList>
    </citation>
    <scope>NUCLEOTIDE SEQUENCE [LARGE SCALE GENOMIC DNA]</scope>
    <source>
        <strain evidence="14">CG2_30_33_13</strain>
    </source>
</reference>
<name>A0A1J5GMC1_9BACT</name>
<evidence type="ECO:0000256" key="5">
    <source>
        <dbReference type="ARBA" id="ARBA00022679"/>
    </source>
</evidence>
<dbReference type="InterPro" id="IPR036100">
    <property type="entry name" value="QueA_sf"/>
</dbReference>
<keyword evidence="7 13" id="KW-0671">Queuosine biosynthesis</keyword>
<evidence type="ECO:0000313" key="19">
    <source>
        <dbReference type="Proteomes" id="UP000231493"/>
    </source>
</evidence>
<evidence type="ECO:0000256" key="13">
    <source>
        <dbReference type="HAMAP-Rule" id="MF_00113"/>
    </source>
</evidence>
<dbReference type="UniPathway" id="UPA00392"/>
<comment type="similarity">
    <text evidence="9 13">Belongs to the QueA family.</text>
</comment>
<dbReference type="NCBIfam" id="NF001140">
    <property type="entry name" value="PRK00147.1"/>
    <property type="match status" value="1"/>
</dbReference>
<dbReference type="EMBL" id="PFIP01000044">
    <property type="protein sequence ID" value="PIX34852.1"/>
    <property type="molecule type" value="Genomic_DNA"/>
</dbReference>
<organism evidence="14 17">
    <name type="scientific">Candidatus Infernicultor aquiphilus</name>
    <dbReference type="NCBI Taxonomy" id="1805029"/>
    <lineage>
        <taxon>Bacteria</taxon>
        <taxon>Pseudomonadati</taxon>
        <taxon>Atribacterota</taxon>
        <taxon>Candidatus Phoenicimicrobiia</taxon>
        <taxon>Candidatus Pheonicimicrobiales</taxon>
        <taxon>Candidatus Phoenicimicrobiaceae</taxon>
        <taxon>Candidatus Infernicultor</taxon>
    </lineage>
</organism>
<dbReference type="EC" id="2.4.99.17" evidence="10 13"/>
<dbReference type="PANTHER" id="PTHR30307">
    <property type="entry name" value="S-ADENOSYLMETHIONINE:TRNA RIBOSYLTRANSFERASE-ISOMERASE"/>
    <property type="match status" value="1"/>
</dbReference>
<evidence type="ECO:0000256" key="6">
    <source>
        <dbReference type="ARBA" id="ARBA00022691"/>
    </source>
</evidence>
<comment type="subcellular location">
    <subcellularLocation>
        <location evidence="1 13">Cytoplasm</location>
    </subcellularLocation>
</comment>
<evidence type="ECO:0000256" key="12">
    <source>
        <dbReference type="ARBA" id="ARBA00076160"/>
    </source>
</evidence>
<sequence>MQLKEFDYYLPPGFIAQRPIRPRDHSRLMILNRCKKEIHHKIFKDIRDYLKEGDLLVLNNTKVLPVRLYGFKENTKGKVEILLLKFLKDKYWEVLVKPGKIIHLGTKIIFGAELEGIIEGKDQEKGSYFIQFVFRGNFKEVLNKIGQMPTPPYIKEKLKKKDDYQTVYALQEGSIAAPTAGFHFTKPLLGELTYKGVEIAYLTLHIGRGTFEPIRVSKVEEHKMDSEFYDVSPNVVEKINQARREKRRIISVGTTTTRALESAFNIDKDEVISGSRWSEIFIYPGYKFKVIDVLITNFHLPQSTPLILASAFADKDFLLKAYQEAIRKRYRFYSFGDAMMII</sequence>
<evidence type="ECO:0000256" key="8">
    <source>
        <dbReference type="ARBA" id="ARBA00052751"/>
    </source>
</evidence>
<evidence type="ECO:0000313" key="14">
    <source>
        <dbReference type="EMBL" id="OIP73420.1"/>
    </source>
</evidence>
<comment type="pathway">
    <text evidence="2 13">tRNA modification; tRNA-queuosine biosynthesis.</text>
</comment>
<dbReference type="Pfam" id="PF02547">
    <property type="entry name" value="Queuosine_synth"/>
    <property type="match status" value="1"/>
</dbReference>
<dbReference type="InterPro" id="IPR042118">
    <property type="entry name" value="QueA_dom1"/>
</dbReference>
<evidence type="ECO:0000256" key="1">
    <source>
        <dbReference type="ARBA" id="ARBA00004496"/>
    </source>
</evidence>
<dbReference type="InterPro" id="IPR003699">
    <property type="entry name" value="QueA"/>
</dbReference>
<comment type="caution">
    <text evidence="14">The sequence shown here is derived from an EMBL/GenBank/DDBJ whole genome shotgun (WGS) entry which is preliminary data.</text>
</comment>
<evidence type="ECO:0000256" key="2">
    <source>
        <dbReference type="ARBA" id="ARBA00004691"/>
    </source>
</evidence>
<dbReference type="STRING" id="1805029.AUK42_01190"/>
<dbReference type="NCBIfam" id="TIGR00113">
    <property type="entry name" value="queA"/>
    <property type="match status" value="1"/>
</dbReference>
<evidence type="ECO:0000313" key="15">
    <source>
        <dbReference type="EMBL" id="PIX34852.1"/>
    </source>
</evidence>
<evidence type="ECO:0000256" key="4">
    <source>
        <dbReference type="ARBA" id="ARBA00022490"/>
    </source>
</evidence>